<dbReference type="PROSITE" id="PS00233">
    <property type="entry name" value="CHIT_BIND_RR_1"/>
    <property type="match status" value="1"/>
</dbReference>
<keyword evidence="3" id="KW-0732">Signal</keyword>
<evidence type="ECO:0000256" key="3">
    <source>
        <dbReference type="SAM" id="SignalP"/>
    </source>
</evidence>
<gene>
    <name evidence="4" type="ORF">O3M35_000279</name>
</gene>
<evidence type="ECO:0000256" key="2">
    <source>
        <dbReference type="PROSITE-ProRule" id="PRU00497"/>
    </source>
</evidence>
<dbReference type="PANTHER" id="PTHR12236">
    <property type="entry name" value="STRUCTURAL CONTITUENT OF CUTICLE"/>
    <property type="match status" value="1"/>
</dbReference>
<dbReference type="GO" id="GO:0031012">
    <property type="term" value="C:extracellular matrix"/>
    <property type="evidence" value="ECO:0007669"/>
    <property type="project" value="TreeGrafter"/>
</dbReference>
<dbReference type="Proteomes" id="UP001461498">
    <property type="component" value="Unassembled WGS sequence"/>
</dbReference>
<dbReference type="PROSITE" id="PS51155">
    <property type="entry name" value="CHIT_BIND_RR_2"/>
    <property type="match status" value="1"/>
</dbReference>
<dbReference type="PANTHER" id="PTHR12236:SF95">
    <property type="entry name" value="CUTICULAR PROTEIN 76BD, ISOFORM C-RELATED"/>
    <property type="match status" value="1"/>
</dbReference>
<dbReference type="EMBL" id="JAPXFL010000001">
    <property type="protein sequence ID" value="KAK9511660.1"/>
    <property type="molecule type" value="Genomic_DNA"/>
</dbReference>
<name>A0AAW1DPL6_9HEMI</name>
<sequence>MVAIFKVLPAALCIVAVSAGLIEPDYYSASYEDGYLDGGHYGASPYIAAAPYSGYIAQPAPAVHYAPSPAVHVSPAPAVHYSAAPLPVAAPVAAVAPVPTYEGVEYASYAPHHDHEHYSYPKYAFEYGVNDPHTGDIKSQYEERDGDVVKGSYSLVEPDGTVRVVEYTADDHNGFNAVVKKIGVAHHPTHVAAAPIAHIPAPVAHVSPVPAAYGLEHSAYHYHK</sequence>
<dbReference type="PRINTS" id="PR00947">
    <property type="entry name" value="CUTICLE"/>
</dbReference>
<dbReference type="Pfam" id="PF00379">
    <property type="entry name" value="Chitin_bind_4"/>
    <property type="match status" value="1"/>
</dbReference>
<dbReference type="GO" id="GO:0042302">
    <property type="term" value="F:structural constituent of cuticle"/>
    <property type="evidence" value="ECO:0007669"/>
    <property type="project" value="UniProtKB-UniRule"/>
</dbReference>
<dbReference type="InterPro" id="IPR000618">
    <property type="entry name" value="Insect_cuticle"/>
</dbReference>
<keyword evidence="1 2" id="KW-0193">Cuticle</keyword>
<feature type="chain" id="PRO_5043463585" evidence="3">
    <location>
        <begin position="20"/>
        <end position="224"/>
    </location>
</feature>
<evidence type="ECO:0000313" key="5">
    <source>
        <dbReference type="Proteomes" id="UP001461498"/>
    </source>
</evidence>
<dbReference type="AlphaFoldDB" id="A0AAW1DPL6"/>
<dbReference type="GO" id="GO:0005615">
    <property type="term" value="C:extracellular space"/>
    <property type="evidence" value="ECO:0007669"/>
    <property type="project" value="TreeGrafter"/>
</dbReference>
<feature type="signal peptide" evidence="3">
    <location>
        <begin position="1"/>
        <end position="19"/>
    </location>
</feature>
<comment type="caution">
    <text evidence="4">The sequence shown here is derived from an EMBL/GenBank/DDBJ whole genome shotgun (WGS) entry which is preliminary data.</text>
</comment>
<protein>
    <submittedName>
        <fullName evidence="4">Uncharacterized protein</fullName>
    </submittedName>
</protein>
<evidence type="ECO:0000313" key="4">
    <source>
        <dbReference type="EMBL" id="KAK9511660.1"/>
    </source>
</evidence>
<reference evidence="4 5" key="1">
    <citation type="submission" date="2022-12" db="EMBL/GenBank/DDBJ databases">
        <title>Chromosome-level genome assembly of true bugs.</title>
        <authorList>
            <person name="Ma L."/>
            <person name="Li H."/>
        </authorList>
    </citation>
    <scope>NUCLEOTIDE SEQUENCE [LARGE SCALE GENOMIC DNA]</scope>
    <source>
        <strain evidence="4">Lab_2022b</strain>
    </source>
</reference>
<dbReference type="InterPro" id="IPR031311">
    <property type="entry name" value="CHIT_BIND_RR_consensus"/>
</dbReference>
<keyword evidence="5" id="KW-1185">Reference proteome</keyword>
<organism evidence="4 5">
    <name type="scientific">Rhynocoris fuscipes</name>
    <dbReference type="NCBI Taxonomy" id="488301"/>
    <lineage>
        <taxon>Eukaryota</taxon>
        <taxon>Metazoa</taxon>
        <taxon>Ecdysozoa</taxon>
        <taxon>Arthropoda</taxon>
        <taxon>Hexapoda</taxon>
        <taxon>Insecta</taxon>
        <taxon>Pterygota</taxon>
        <taxon>Neoptera</taxon>
        <taxon>Paraneoptera</taxon>
        <taxon>Hemiptera</taxon>
        <taxon>Heteroptera</taxon>
        <taxon>Panheteroptera</taxon>
        <taxon>Cimicomorpha</taxon>
        <taxon>Reduviidae</taxon>
        <taxon>Harpactorinae</taxon>
        <taxon>Harpactorini</taxon>
        <taxon>Rhynocoris</taxon>
    </lineage>
</organism>
<evidence type="ECO:0000256" key="1">
    <source>
        <dbReference type="ARBA" id="ARBA00022460"/>
    </source>
</evidence>
<accession>A0AAW1DPL6</accession>
<dbReference type="InterPro" id="IPR051217">
    <property type="entry name" value="Insect_Cuticle_Struc_Prot"/>
</dbReference>
<proteinExistence type="predicted"/>